<evidence type="ECO:0000313" key="2">
    <source>
        <dbReference type="WBParaSite" id="BXY_0737400.1"/>
    </source>
</evidence>
<dbReference type="Proteomes" id="UP000095284">
    <property type="component" value="Unplaced"/>
</dbReference>
<organism evidence="1 2">
    <name type="scientific">Bursaphelenchus xylophilus</name>
    <name type="common">Pinewood nematode worm</name>
    <name type="synonym">Aphelenchoides xylophilus</name>
    <dbReference type="NCBI Taxonomy" id="6326"/>
    <lineage>
        <taxon>Eukaryota</taxon>
        <taxon>Metazoa</taxon>
        <taxon>Ecdysozoa</taxon>
        <taxon>Nematoda</taxon>
        <taxon>Chromadorea</taxon>
        <taxon>Rhabditida</taxon>
        <taxon>Tylenchina</taxon>
        <taxon>Tylenchomorpha</taxon>
        <taxon>Aphelenchoidea</taxon>
        <taxon>Aphelenchoididae</taxon>
        <taxon>Bursaphelenchus</taxon>
    </lineage>
</organism>
<reference evidence="2" key="1">
    <citation type="submission" date="2016-11" db="UniProtKB">
        <authorList>
            <consortium name="WormBaseParasite"/>
        </authorList>
    </citation>
    <scope>IDENTIFICATION</scope>
</reference>
<name>A0A1I7S2Z4_BURXY</name>
<evidence type="ECO:0000313" key="1">
    <source>
        <dbReference type="Proteomes" id="UP000095284"/>
    </source>
</evidence>
<dbReference type="WBParaSite" id="BXY_0737400.1">
    <property type="protein sequence ID" value="BXY_0737400.1"/>
    <property type="gene ID" value="BXY_0737400"/>
</dbReference>
<protein>
    <submittedName>
        <fullName evidence="2">G_PROTEIN_RECEP_F1_2 domain-containing protein</fullName>
    </submittedName>
</protein>
<proteinExistence type="predicted"/>
<accession>A0A1I7S2Z4</accession>
<dbReference type="AlphaFoldDB" id="A0A1I7S2Z4"/>
<sequence>MLPAIVFEVLPIFGFILCVSTSFYLWIMRRKQKDAFGGIYVIQCLDFVYGLSLFYAGFHGCFVSANTDDNSFVQPVECLWKAFHISFWCILDISNTLVIFLLCFDQLVSVFWSKKHKLINSIYLSKCTMIIVVIFSGAILMPAWDFPLTYENNATISTSPYCSMERVFGQDFYEMEVNIRKFSPLAGISILSLAGVALLIFQLLQNWSFKWSDNNDESERLYFFVLTRCLMLLAVVHGPLYLLEPYTKQQDQIVEIALRISYSVTFGVLEPLILFKVFPEYRTEFYNFFLRYSHNTKRTWQSAEDPPDSKNIGGEGLDFGSWYSSAGNIIGEAGLPYEMNADKQKSVSFYYNEMEKV</sequence>